<accession>A0ACB8Q9Q6</accession>
<evidence type="ECO:0000313" key="2">
    <source>
        <dbReference type="Proteomes" id="UP000814128"/>
    </source>
</evidence>
<comment type="caution">
    <text evidence="1">The sequence shown here is derived from an EMBL/GenBank/DDBJ whole genome shotgun (WGS) entry which is preliminary data.</text>
</comment>
<proteinExistence type="predicted"/>
<feature type="non-terminal residue" evidence="1">
    <location>
        <position position="107"/>
    </location>
</feature>
<reference evidence="1" key="1">
    <citation type="submission" date="2021-02" db="EMBL/GenBank/DDBJ databases">
        <authorList>
            <consortium name="DOE Joint Genome Institute"/>
            <person name="Ahrendt S."/>
            <person name="Looney B.P."/>
            <person name="Miyauchi S."/>
            <person name="Morin E."/>
            <person name="Drula E."/>
            <person name="Courty P.E."/>
            <person name="Chicoki N."/>
            <person name="Fauchery L."/>
            <person name="Kohler A."/>
            <person name="Kuo A."/>
            <person name="Labutti K."/>
            <person name="Pangilinan J."/>
            <person name="Lipzen A."/>
            <person name="Riley R."/>
            <person name="Andreopoulos W."/>
            <person name="He G."/>
            <person name="Johnson J."/>
            <person name="Barry K.W."/>
            <person name="Grigoriev I.V."/>
            <person name="Nagy L."/>
            <person name="Hibbett D."/>
            <person name="Henrissat B."/>
            <person name="Matheny P.B."/>
            <person name="Labbe J."/>
            <person name="Martin F."/>
        </authorList>
    </citation>
    <scope>NUCLEOTIDE SEQUENCE</scope>
    <source>
        <strain evidence="1">EC-137</strain>
    </source>
</reference>
<evidence type="ECO:0000313" key="1">
    <source>
        <dbReference type="EMBL" id="KAI0028380.1"/>
    </source>
</evidence>
<dbReference type="Proteomes" id="UP000814128">
    <property type="component" value="Unassembled WGS sequence"/>
</dbReference>
<gene>
    <name evidence="1" type="ORF">K488DRAFT_7231</name>
</gene>
<reference evidence="1" key="2">
    <citation type="journal article" date="2022" name="New Phytol.">
        <title>Evolutionary transition to the ectomycorrhizal habit in the genomes of a hyperdiverse lineage of mushroom-forming fungi.</title>
        <authorList>
            <person name="Looney B."/>
            <person name="Miyauchi S."/>
            <person name="Morin E."/>
            <person name="Drula E."/>
            <person name="Courty P.E."/>
            <person name="Kohler A."/>
            <person name="Kuo A."/>
            <person name="LaButti K."/>
            <person name="Pangilinan J."/>
            <person name="Lipzen A."/>
            <person name="Riley R."/>
            <person name="Andreopoulos W."/>
            <person name="He G."/>
            <person name="Johnson J."/>
            <person name="Nolan M."/>
            <person name="Tritt A."/>
            <person name="Barry K.W."/>
            <person name="Grigoriev I.V."/>
            <person name="Nagy L.G."/>
            <person name="Hibbett D."/>
            <person name="Henrissat B."/>
            <person name="Matheny P.B."/>
            <person name="Labbe J."/>
            <person name="Martin F.M."/>
        </authorList>
    </citation>
    <scope>NUCLEOTIDE SEQUENCE</scope>
    <source>
        <strain evidence="1">EC-137</strain>
    </source>
</reference>
<dbReference type="EMBL" id="MU273759">
    <property type="protein sequence ID" value="KAI0028380.1"/>
    <property type="molecule type" value="Genomic_DNA"/>
</dbReference>
<organism evidence="1 2">
    <name type="scientific">Vararia minispora EC-137</name>
    <dbReference type="NCBI Taxonomy" id="1314806"/>
    <lineage>
        <taxon>Eukaryota</taxon>
        <taxon>Fungi</taxon>
        <taxon>Dikarya</taxon>
        <taxon>Basidiomycota</taxon>
        <taxon>Agaricomycotina</taxon>
        <taxon>Agaricomycetes</taxon>
        <taxon>Russulales</taxon>
        <taxon>Lachnocladiaceae</taxon>
        <taxon>Vararia</taxon>
    </lineage>
</organism>
<name>A0ACB8Q9Q6_9AGAM</name>
<sequence>GNRRHIDEATKHDIVILAAQVGCLWTAQLLGIGRSTVFRIVRLAHSTGNVVRKPIIAGRPRLLNALDLAFLEGLVEHQPDMYLEEMQYELSEGWDIWVSIPTIERAL</sequence>
<protein>
    <submittedName>
        <fullName evidence="1">Uncharacterized protein</fullName>
    </submittedName>
</protein>
<keyword evidence="2" id="KW-1185">Reference proteome</keyword>
<feature type="non-terminal residue" evidence="1">
    <location>
        <position position="1"/>
    </location>
</feature>